<gene>
    <name evidence="2" type="ORF">L3Y34_014809</name>
</gene>
<keyword evidence="1" id="KW-1133">Transmembrane helix</keyword>
<organism evidence="2 3">
    <name type="scientific">Caenorhabditis briggsae</name>
    <dbReference type="NCBI Taxonomy" id="6238"/>
    <lineage>
        <taxon>Eukaryota</taxon>
        <taxon>Metazoa</taxon>
        <taxon>Ecdysozoa</taxon>
        <taxon>Nematoda</taxon>
        <taxon>Chromadorea</taxon>
        <taxon>Rhabditida</taxon>
        <taxon>Rhabditina</taxon>
        <taxon>Rhabditomorpha</taxon>
        <taxon>Rhabditoidea</taxon>
        <taxon>Rhabditidae</taxon>
        <taxon>Peloderinae</taxon>
        <taxon>Caenorhabditis</taxon>
    </lineage>
</organism>
<accession>A0AAE9DSU1</accession>
<evidence type="ECO:0000256" key="1">
    <source>
        <dbReference type="SAM" id="Phobius"/>
    </source>
</evidence>
<keyword evidence="1" id="KW-0472">Membrane</keyword>
<name>A0AAE9DSU1_CAEBR</name>
<dbReference type="AlphaFoldDB" id="A0AAE9DSU1"/>
<reference evidence="2 3" key="1">
    <citation type="submission" date="2022-05" db="EMBL/GenBank/DDBJ databases">
        <title>Chromosome-level reference genomes for two strains of Caenorhabditis briggsae: an improved platform for comparative genomics.</title>
        <authorList>
            <person name="Stevens L."/>
            <person name="Andersen E.C."/>
        </authorList>
    </citation>
    <scope>NUCLEOTIDE SEQUENCE [LARGE SCALE GENOMIC DNA]</scope>
    <source>
        <strain evidence="2">QX1410_ONT</strain>
        <tissue evidence="2">Whole-organism</tissue>
    </source>
</reference>
<evidence type="ECO:0000313" key="2">
    <source>
        <dbReference type="EMBL" id="ULU10815.1"/>
    </source>
</evidence>
<dbReference type="EMBL" id="CP090891">
    <property type="protein sequence ID" value="ULU10815.1"/>
    <property type="molecule type" value="Genomic_DNA"/>
</dbReference>
<proteinExistence type="predicted"/>
<evidence type="ECO:0000313" key="3">
    <source>
        <dbReference type="Proteomes" id="UP000827892"/>
    </source>
</evidence>
<sequence>MLDLAGSAWLPEDGVQGRLQDWCDLIQGDRKRRVKRKGMLGLQDNLQQLRGQTTYAAELKERNWLVSCTTFQGFEDIIRIGRIHIKMTEVPEQNEKIRMSQEKGYRVAVVMSELCELFFLVISFFLASFARGSSFGYDFQ</sequence>
<feature type="transmembrane region" description="Helical" evidence="1">
    <location>
        <begin position="107"/>
        <end position="130"/>
    </location>
</feature>
<keyword evidence="1" id="KW-0812">Transmembrane</keyword>
<dbReference type="Proteomes" id="UP000827892">
    <property type="component" value="Chromosome I"/>
</dbReference>
<protein>
    <submittedName>
        <fullName evidence="2">Uncharacterized protein</fullName>
    </submittedName>
</protein>